<dbReference type="AlphaFoldDB" id="A0A2U8GMN4"/>
<dbReference type="RefSeq" id="YP_009492355.1">
    <property type="nucleotide sequence ID" value="NC_037923.1"/>
</dbReference>
<feature type="compositionally biased region" description="Basic and acidic residues" evidence="1">
    <location>
        <begin position="14"/>
        <end position="28"/>
    </location>
</feature>
<feature type="region of interest" description="Disordered" evidence="1">
    <location>
        <begin position="234"/>
        <end position="254"/>
    </location>
</feature>
<reference evidence="2" key="1">
    <citation type="journal article" date="2018" name="Am. J. Bot.">
        <title>Organellar phylogenomics inform systematics in the green algal family Hydrodictyaceae (Chlorophyceae) and provide clues to the complex evolutionary history of plastid genomes in the green algal tree of life.</title>
        <authorList>
            <person name="McManus H.A."/>
            <person name="Fucikova K."/>
            <person name="Lewis P.O."/>
            <person name="Lewis L.A."/>
            <person name="Karol K.G."/>
        </authorList>
    </citation>
    <scope>NUCLEOTIDE SEQUENCE</scope>
</reference>
<keyword evidence="2" id="KW-0934">Plastid</keyword>
<feature type="compositionally biased region" description="Basic and acidic residues" evidence="1">
    <location>
        <begin position="241"/>
        <end position="254"/>
    </location>
</feature>
<sequence>MKMKPITRSLISRSAKETAGDTDPDKNTKNAIAEQKSESIIQQDTIDIDKELELELAEYDPNIIKKSESSKTINKEQVQQIIVRLQTYKNIGRKATVQAIAALFRKGAANARAADTMKVDVYCPETDTSIEITRYDMVMAIQSITGHKNIRKLAEAMAPEMISANLKIIQKNPLVDLKGDLANRISRKLSLRKEDPLTRAEEVCCCTYSQWMPNLNELANSKRLKSLLEEDLNARKKRQSKKSEKKQEKKVVKE</sequence>
<keyword evidence="2" id="KW-0150">Chloroplast</keyword>
<evidence type="ECO:0000256" key="1">
    <source>
        <dbReference type="SAM" id="MobiDB-lite"/>
    </source>
</evidence>
<accession>A0A2U8GMN4</accession>
<protein>
    <submittedName>
        <fullName evidence="2">Uncharacterized protein</fullName>
    </submittedName>
</protein>
<name>A0A2U8GMN4_9CHLO</name>
<evidence type="ECO:0000313" key="2">
    <source>
        <dbReference type="EMBL" id="AWI68980.1"/>
    </source>
</evidence>
<geneLocation type="chloroplast" evidence="2"/>
<feature type="region of interest" description="Disordered" evidence="1">
    <location>
        <begin position="1"/>
        <end position="36"/>
    </location>
</feature>
<organism evidence="2">
    <name type="scientific">Stauridium tetras</name>
    <dbReference type="NCBI Taxonomy" id="271398"/>
    <lineage>
        <taxon>Eukaryota</taxon>
        <taxon>Viridiplantae</taxon>
        <taxon>Chlorophyta</taxon>
        <taxon>core chlorophytes</taxon>
        <taxon>Chlorophyceae</taxon>
        <taxon>CS clade</taxon>
        <taxon>Sphaeropleales</taxon>
        <taxon>Hydrodictyaceae</taxon>
        <taxon>Stauridium</taxon>
    </lineage>
</organism>
<proteinExistence type="predicted"/>
<dbReference type="EMBL" id="MF276986">
    <property type="protein sequence ID" value="AWI68980.1"/>
    <property type="molecule type" value="Genomic_DNA"/>
</dbReference>
<gene>
    <name evidence="2" type="primary">atpB</name>
</gene>
<dbReference type="GeneID" id="36952111"/>